<sequence length="169" mass="18805">MKIVGVAMSIIVRRSEPSDAKGIKEVYECTNAYTGTLQLPNPSLESWQKRISNMPDNVYSYVAMIDDEIVGNLGMEVCVNPRRRHVASFGMGVKDDVLGKGVGSQLLATAIDLCDNWINIKRLELTVYTDNERAISLYKKFGFVIEGESAGFAFRNGEYVAAYHMARLV</sequence>
<dbReference type="eggNOG" id="COG0456">
    <property type="taxonomic scope" value="Bacteria"/>
</dbReference>
<evidence type="ECO:0000259" key="1">
    <source>
        <dbReference type="PROSITE" id="PS51186"/>
    </source>
</evidence>
<dbReference type="EMBL" id="FM954972">
    <property type="protein sequence ID" value="CAV18871.1"/>
    <property type="molecule type" value="Genomic_DNA"/>
</dbReference>
<proteinExistence type="predicted"/>
<dbReference type="PANTHER" id="PTHR43415:SF3">
    <property type="entry name" value="GNAT-FAMILY ACETYLTRANSFERASE"/>
    <property type="match status" value="1"/>
</dbReference>
<dbReference type="KEGG" id="vsp:VS_1687"/>
<dbReference type="SUPFAM" id="SSF55729">
    <property type="entry name" value="Acyl-CoA N-acyltransferases (Nat)"/>
    <property type="match status" value="1"/>
</dbReference>
<evidence type="ECO:0000313" key="3">
    <source>
        <dbReference type="Proteomes" id="UP000009100"/>
    </source>
</evidence>
<dbReference type="STRING" id="575788.VS_1687"/>
<dbReference type="InterPro" id="IPR000182">
    <property type="entry name" value="GNAT_dom"/>
</dbReference>
<dbReference type="HOGENOM" id="CLU_013985_19_8_6"/>
<dbReference type="CDD" id="cd04301">
    <property type="entry name" value="NAT_SF"/>
    <property type="match status" value="1"/>
</dbReference>
<evidence type="ECO:0000313" key="2">
    <source>
        <dbReference type="EMBL" id="CAV18871.1"/>
    </source>
</evidence>
<feature type="domain" description="N-acetyltransferase" evidence="1">
    <location>
        <begin position="10"/>
        <end position="169"/>
    </location>
</feature>
<dbReference type="Pfam" id="PF00583">
    <property type="entry name" value="Acetyltransf_1"/>
    <property type="match status" value="1"/>
</dbReference>
<dbReference type="GO" id="GO:0016747">
    <property type="term" value="F:acyltransferase activity, transferring groups other than amino-acyl groups"/>
    <property type="evidence" value="ECO:0007669"/>
    <property type="project" value="InterPro"/>
</dbReference>
<dbReference type="PROSITE" id="PS51186">
    <property type="entry name" value="GNAT"/>
    <property type="match status" value="1"/>
</dbReference>
<protein>
    <submittedName>
        <fullName evidence="2">Hypothetical acetyltransferase</fullName>
    </submittedName>
</protein>
<dbReference type="Gene3D" id="3.40.630.30">
    <property type="match status" value="1"/>
</dbReference>
<dbReference type="PANTHER" id="PTHR43415">
    <property type="entry name" value="SPERMIDINE N(1)-ACETYLTRANSFERASE"/>
    <property type="match status" value="1"/>
</dbReference>
<reference evidence="2 3" key="1">
    <citation type="submission" date="2009-02" db="EMBL/GenBank/DDBJ databases">
        <title>Vibrio splendidus str. LGP32 complete genome.</title>
        <authorList>
            <person name="Mazel D."/>
            <person name="Le Roux F."/>
        </authorList>
    </citation>
    <scope>NUCLEOTIDE SEQUENCE [LARGE SCALE GENOMIC DNA]</scope>
    <source>
        <strain evidence="2 3">LGP32</strain>
    </source>
</reference>
<organism evidence="2 3">
    <name type="scientific">Vibrio atlanticus (strain LGP32)</name>
    <name type="common">Vibrio splendidus (strain Mel32)</name>
    <dbReference type="NCBI Taxonomy" id="575788"/>
    <lineage>
        <taxon>Bacteria</taxon>
        <taxon>Pseudomonadati</taxon>
        <taxon>Pseudomonadota</taxon>
        <taxon>Gammaproteobacteria</taxon>
        <taxon>Vibrionales</taxon>
        <taxon>Vibrionaceae</taxon>
        <taxon>Vibrio</taxon>
    </lineage>
</organism>
<name>B7VPC2_VIBA3</name>
<accession>B7VPC2</accession>
<dbReference type="Proteomes" id="UP000009100">
    <property type="component" value="Chromosome 1"/>
</dbReference>
<gene>
    <name evidence="2" type="ordered locus">VS_1687</name>
</gene>
<dbReference type="AlphaFoldDB" id="B7VPC2"/>
<dbReference type="InterPro" id="IPR016181">
    <property type="entry name" value="Acyl_CoA_acyltransferase"/>
</dbReference>